<accession>A0A2R5ERB0</accession>
<dbReference type="AlphaFoldDB" id="A0A2R5ERB0"/>
<keyword evidence="10" id="KW-0472">Membrane</keyword>
<dbReference type="SUPFAM" id="SSF56601">
    <property type="entry name" value="beta-lactamase/transpeptidase-like"/>
    <property type="match status" value="1"/>
</dbReference>
<evidence type="ECO:0000256" key="2">
    <source>
        <dbReference type="ARBA" id="ARBA00022729"/>
    </source>
</evidence>
<keyword evidence="13" id="KW-1185">Reference proteome</keyword>
<name>A0A2R5ERB0_9BACL</name>
<dbReference type="GO" id="GO:0006508">
    <property type="term" value="P:proteolysis"/>
    <property type="evidence" value="ECO:0007669"/>
    <property type="project" value="InterPro"/>
</dbReference>
<evidence type="ECO:0000256" key="1">
    <source>
        <dbReference type="ARBA" id="ARBA00007164"/>
    </source>
</evidence>
<keyword evidence="5" id="KW-0573">Peptidoglycan synthesis</keyword>
<evidence type="ECO:0000256" key="9">
    <source>
        <dbReference type="RuleBase" id="RU004016"/>
    </source>
</evidence>
<dbReference type="PANTHER" id="PTHR21581:SF11">
    <property type="entry name" value="D-ALANYL-D-ALANINE CARBOXYPEPTIDASE DACA"/>
    <property type="match status" value="1"/>
</dbReference>
<keyword evidence="4" id="KW-0133">Cell shape</keyword>
<evidence type="ECO:0000313" key="13">
    <source>
        <dbReference type="Proteomes" id="UP000245202"/>
    </source>
</evidence>
<evidence type="ECO:0000256" key="4">
    <source>
        <dbReference type="ARBA" id="ARBA00022960"/>
    </source>
</evidence>
<evidence type="ECO:0000256" key="7">
    <source>
        <dbReference type="PIRSR" id="PIRSR618044-1"/>
    </source>
</evidence>
<keyword evidence="6" id="KW-0961">Cell wall biogenesis/degradation</keyword>
<dbReference type="InterPro" id="IPR001967">
    <property type="entry name" value="Peptidase_S11_N"/>
</dbReference>
<dbReference type="InterPro" id="IPR012338">
    <property type="entry name" value="Beta-lactam/transpept-like"/>
</dbReference>
<protein>
    <recommendedName>
        <fullName evidence="11">Peptidase S11 D-alanyl-D-alanine carboxypeptidase A N-terminal domain-containing protein</fullName>
    </recommendedName>
</protein>
<feature type="active site" description="Proton acceptor" evidence="7">
    <location>
        <position position="79"/>
    </location>
</feature>
<dbReference type="Proteomes" id="UP000245202">
    <property type="component" value="Unassembled WGS sequence"/>
</dbReference>
<proteinExistence type="inferred from homology"/>
<dbReference type="GO" id="GO:0008360">
    <property type="term" value="P:regulation of cell shape"/>
    <property type="evidence" value="ECO:0007669"/>
    <property type="project" value="UniProtKB-KW"/>
</dbReference>
<dbReference type="GO" id="GO:0071555">
    <property type="term" value="P:cell wall organization"/>
    <property type="evidence" value="ECO:0007669"/>
    <property type="project" value="UniProtKB-KW"/>
</dbReference>
<evidence type="ECO:0000256" key="8">
    <source>
        <dbReference type="PIRSR" id="PIRSR618044-2"/>
    </source>
</evidence>
<gene>
    <name evidence="12" type="ORF">PAT3040_03256</name>
</gene>
<evidence type="ECO:0000256" key="5">
    <source>
        <dbReference type="ARBA" id="ARBA00022984"/>
    </source>
</evidence>
<feature type="active site" description="Acyl-ester intermediate" evidence="7">
    <location>
        <position position="76"/>
    </location>
</feature>
<dbReference type="InterPro" id="IPR018044">
    <property type="entry name" value="Peptidase_S11"/>
</dbReference>
<evidence type="ECO:0000256" key="3">
    <source>
        <dbReference type="ARBA" id="ARBA00022801"/>
    </source>
</evidence>
<dbReference type="EMBL" id="BDQX01000171">
    <property type="protein sequence ID" value="GBG08665.1"/>
    <property type="molecule type" value="Genomic_DNA"/>
</dbReference>
<dbReference type="Pfam" id="PF00768">
    <property type="entry name" value="Peptidase_S11"/>
    <property type="match status" value="1"/>
</dbReference>
<sequence length="317" mass="33584">MTDMRYETRRRSGGGIWQIAVMAAIAAAIYMGYQKLQGGVSADQLNVNAASAILIDATTGEVMYAKNADTPMAPASMSKMMTEILVLDGIHGGTLKWQDPVTASLYAAQVPGARLGLNHGDVTTVRELFDAMTIYSANDAAVALAEHVGGSETAFTELMNDRAARIGLSEEAVFGNASGLSLSDISHLEGAAAERDTLLTAHDTAKLAGYLIGKYPEVLEVTSRRSVKVPTKGQTFAATNWMLEDQPYAYPGNDGLKTGYTPVAGYCFTGTAKRDGKRLISVVMGASSKEERFTETIALYDLGFGSSGRGIQAASGR</sequence>
<evidence type="ECO:0000256" key="10">
    <source>
        <dbReference type="SAM" id="Phobius"/>
    </source>
</evidence>
<dbReference type="GO" id="GO:0009002">
    <property type="term" value="F:serine-type D-Ala-D-Ala carboxypeptidase activity"/>
    <property type="evidence" value="ECO:0007669"/>
    <property type="project" value="InterPro"/>
</dbReference>
<keyword evidence="10" id="KW-1133">Transmembrane helix</keyword>
<comment type="similarity">
    <text evidence="1 9">Belongs to the peptidase S11 family.</text>
</comment>
<comment type="caution">
    <text evidence="12">The sequence shown here is derived from an EMBL/GenBank/DDBJ whole genome shotgun (WGS) entry which is preliminary data.</text>
</comment>
<evidence type="ECO:0000313" key="12">
    <source>
        <dbReference type="EMBL" id="GBG08665.1"/>
    </source>
</evidence>
<keyword evidence="3" id="KW-0378">Hydrolase</keyword>
<dbReference type="PRINTS" id="PR00725">
    <property type="entry name" value="DADACBPTASE1"/>
</dbReference>
<keyword evidence="2" id="KW-0732">Signal</keyword>
<dbReference type="GO" id="GO:0009252">
    <property type="term" value="P:peptidoglycan biosynthetic process"/>
    <property type="evidence" value="ECO:0007669"/>
    <property type="project" value="UniProtKB-KW"/>
</dbReference>
<organism evidence="12 13">
    <name type="scientific">Paenibacillus agaridevorans</name>
    <dbReference type="NCBI Taxonomy" id="171404"/>
    <lineage>
        <taxon>Bacteria</taxon>
        <taxon>Bacillati</taxon>
        <taxon>Bacillota</taxon>
        <taxon>Bacilli</taxon>
        <taxon>Bacillales</taxon>
        <taxon>Paenibacillaceae</taxon>
        <taxon>Paenibacillus</taxon>
    </lineage>
</organism>
<dbReference type="Gene3D" id="3.40.710.10">
    <property type="entry name" value="DD-peptidase/beta-lactamase superfamily"/>
    <property type="match status" value="1"/>
</dbReference>
<evidence type="ECO:0000256" key="6">
    <source>
        <dbReference type="ARBA" id="ARBA00023316"/>
    </source>
</evidence>
<feature type="binding site" evidence="8">
    <location>
        <position position="257"/>
    </location>
    <ligand>
        <name>substrate</name>
    </ligand>
</feature>
<feature type="domain" description="Peptidase S11 D-alanyl-D-alanine carboxypeptidase A N-terminal" evidence="11">
    <location>
        <begin position="41"/>
        <end position="287"/>
    </location>
</feature>
<evidence type="ECO:0000259" key="11">
    <source>
        <dbReference type="Pfam" id="PF00768"/>
    </source>
</evidence>
<dbReference type="PANTHER" id="PTHR21581">
    <property type="entry name" value="D-ALANYL-D-ALANINE CARBOXYPEPTIDASE"/>
    <property type="match status" value="1"/>
</dbReference>
<reference evidence="12 13" key="1">
    <citation type="submission" date="2017-08" db="EMBL/GenBank/DDBJ databases">
        <title>Substantial Increase in Enzyme Production by Combined Drug-Resistance Mutations in Paenibacillus agaridevorans.</title>
        <authorList>
            <person name="Tanaka Y."/>
            <person name="Funane K."/>
            <person name="Hosaka T."/>
            <person name="Shiwa Y."/>
            <person name="Fujita N."/>
            <person name="Miyazaki T."/>
            <person name="Yoshikawa H."/>
            <person name="Murakami K."/>
            <person name="Kasahara K."/>
            <person name="Inaoka T."/>
            <person name="Hiraga Y."/>
            <person name="Ochi K."/>
        </authorList>
    </citation>
    <scope>NUCLEOTIDE SEQUENCE [LARGE SCALE GENOMIC DNA]</scope>
    <source>
        <strain evidence="12 13">T-3040</strain>
    </source>
</reference>
<feature type="transmembrane region" description="Helical" evidence="10">
    <location>
        <begin position="12"/>
        <end position="33"/>
    </location>
</feature>
<feature type="active site" evidence="7">
    <location>
        <position position="136"/>
    </location>
</feature>
<keyword evidence="10" id="KW-0812">Transmembrane</keyword>